<dbReference type="PANTHER" id="PTHR36852">
    <property type="entry name" value="PROTEIN GVPL 2"/>
    <property type="match status" value="1"/>
</dbReference>
<evidence type="ECO:0000313" key="5">
    <source>
        <dbReference type="Proteomes" id="UP001597417"/>
    </source>
</evidence>
<organism evidence="4 5">
    <name type="scientific">Amycolatopsis pigmentata</name>
    <dbReference type="NCBI Taxonomy" id="450801"/>
    <lineage>
        <taxon>Bacteria</taxon>
        <taxon>Bacillati</taxon>
        <taxon>Actinomycetota</taxon>
        <taxon>Actinomycetes</taxon>
        <taxon>Pseudonocardiales</taxon>
        <taxon>Pseudonocardiaceae</taxon>
        <taxon>Amycolatopsis</taxon>
    </lineage>
</organism>
<dbReference type="Proteomes" id="UP001597417">
    <property type="component" value="Unassembled WGS sequence"/>
</dbReference>
<evidence type="ECO:0000256" key="3">
    <source>
        <dbReference type="ARBA" id="ARBA00035643"/>
    </source>
</evidence>
<accession>A0ABW5G204</accession>
<keyword evidence="1" id="KW-0304">Gas vesicle</keyword>
<evidence type="ECO:0000256" key="2">
    <source>
        <dbReference type="ARBA" id="ARBA00035108"/>
    </source>
</evidence>
<keyword evidence="5" id="KW-1185">Reference proteome</keyword>
<proteinExistence type="inferred from homology"/>
<name>A0ABW5G204_9PSEU</name>
<evidence type="ECO:0000256" key="1">
    <source>
        <dbReference type="ARBA" id="ARBA00022987"/>
    </source>
</evidence>
<comment type="caution">
    <text evidence="4">The sequence shown here is derived from an EMBL/GenBank/DDBJ whole genome shotgun (WGS) entry which is preliminary data.</text>
</comment>
<dbReference type="InterPro" id="IPR009430">
    <property type="entry name" value="GvpL/GvpF"/>
</dbReference>
<dbReference type="Pfam" id="PF06386">
    <property type="entry name" value="GvpL_GvpF"/>
    <property type="match status" value="1"/>
</dbReference>
<dbReference type="EMBL" id="JBHUKR010000021">
    <property type="protein sequence ID" value="MFD2420934.1"/>
    <property type="molecule type" value="Genomic_DNA"/>
</dbReference>
<dbReference type="RefSeq" id="WP_378269244.1">
    <property type="nucleotide sequence ID" value="NZ_JBHUKR010000021.1"/>
</dbReference>
<sequence>MTETTEQKSATAVYVYGVVPADVEAESEARGVGDAEVKIIKHGDIGALVSPVRTDESLGTPEDLTAHAAILDGTATVAPVLPIRFGAVLTDEDAVVDELLAEHHDEFAEALETLEGKAQYVLRGRYEERAILNEILSENEQLAQLREAIRGKSEDATRNERIALGEQINNAIAAKRDADTRRAAELLDRLGLLISVREPTHEEDALYIACLGETAKQGDLEEAVDELAKDWEGRVNLRLLGPLAPYDFVVTKESG</sequence>
<protein>
    <submittedName>
        <fullName evidence="4">GvpL/GvpF family gas vesicle protein</fullName>
    </submittedName>
</protein>
<dbReference type="PANTHER" id="PTHR36852:SF1">
    <property type="entry name" value="PROTEIN GVPL 2"/>
    <property type="match status" value="1"/>
</dbReference>
<reference evidence="5" key="1">
    <citation type="journal article" date="2019" name="Int. J. Syst. Evol. Microbiol.">
        <title>The Global Catalogue of Microorganisms (GCM) 10K type strain sequencing project: providing services to taxonomists for standard genome sequencing and annotation.</title>
        <authorList>
            <consortium name="The Broad Institute Genomics Platform"/>
            <consortium name="The Broad Institute Genome Sequencing Center for Infectious Disease"/>
            <person name="Wu L."/>
            <person name="Ma J."/>
        </authorList>
    </citation>
    <scope>NUCLEOTIDE SEQUENCE [LARGE SCALE GENOMIC DNA]</scope>
    <source>
        <strain evidence="5">CGMCC 4.7645</strain>
    </source>
</reference>
<comment type="subcellular location">
    <subcellularLocation>
        <location evidence="2">Gas vesicle</location>
    </subcellularLocation>
</comment>
<comment type="similarity">
    <text evidence="3">Belongs to the gas vesicle GvpF/GvpL family.</text>
</comment>
<gene>
    <name evidence="4" type="ORF">ACFSXZ_31850</name>
</gene>
<evidence type="ECO:0000313" key="4">
    <source>
        <dbReference type="EMBL" id="MFD2420934.1"/>
    </source>
</evidence>